<protein>
    <submittedName>
        <fullName evidence="1">Uncharacterized protein</fullName>
    </submittedName>
</protein>
<dbReference type="KEGG" id="pcea:J3359_14395"/>
<evidence type="ECO:0000313" key="2">
    <source>
        <dbReference type="Proteomes" id="UP000663920"/>
    </source>
</evidence>
<dbReference type="AlphaFoldDB" id="A0A975H8S8"/>
<reference evidence="1 2" key="1">
    <citation type="submission" date="2021-03" db="EMBL/GenBank/DDBJ databases">
        <title>Complete genome of Polaribacter_sp.SM13.</title>
        <authorList>
            <person name="Jeong S.W."/>
            <person name="Bae J.W."/>
        </authorList>
    </citation>
    <scope>NUCLEOTIDE SEQUENCE [LARGE SCALE GENOMIC DNA]</scope>
    <source>
        <strain evidence="1 2">SM13</strain>
    </source>
</reference>
<proteinExistence type="predicted"/>
<gene>
    <name evidence="1" type="ORF">J3359_14395</name>
</gene>
<sequence length="370" mass="43640">MIFDILQILTFNEGKQEQGYNVFYLYKDYIETQIDKEVFYNKNICNLITQYDLLNKGYPFIMTPEMSHILLYKKKSIKENFSLVEKLIYAEVAKETKKVLNPEFKDLWTSDGSFFISYDNEKKDFFIYESPLLLNKIPIDFLSPFSSLMNNEEMGEKDSLQIQNYDHEEFESIIQKLEVSISPLKGTCQNVLDFIQKFTLTIIPKKHKENYFSSGSNGLYIGRTVLSNLHITSKELIVEALVHEAVHSYLYMIEVLKPWMPDFESSRKFGNQVASFWTGNLISVRSFTQAVFIWYSLYNFWKICKDKSLYDEGFINNRLNFITKGFERLKLNEIEKMTSIVFPIETKNTILAIQDKILNSYQIENETFKR</sequence>
<evidence type="ECO:0000313" key="1">
    <source>
        <dbReference type="EMBL" id="QTE21990.1"/>
    </source>
</evidence>
<dbReference type="EMBL" id="CP071869">
    <property type="protein sequence ID" value="QTE21990.1"/>
    <property type="molecule type" value="Genomic_DNA"/>
</dbReference>
<dbReference type="Proteomes" id="UP000663920">
    <property type="component" value="Chromosome"/>
</dbReference>
<name>A0A975H8S8_9FLAO</name>
<keyword evidence="2" id="KW-1185">Reference proteome</keyword>
<organism evidence="1 2">
    <name type="scientific">Polaribacter cellanae</name>
    <dbReference type="NCBI Taxonomy" id="2818493"/>
    <lineage>
        <taxon>Bacteria</taxon>
        <taxon>Pseudomonadati</taxon>
        <taxon>Bacteroidota</taxon>
        <taxon>Flavobacteriia</taxon>
        <taxon>Flavobacteriales</taxon>
        <taxon>Flavobacteriaceae</taxon>
    </lineage>
</organism>
<accession>A0A975H8S8</accession>
<dbReference type="RefSeq" id="WP_208077608.1">
    <property type="nucleotide sequence ID" value="NZ_CP071869.1"/>
</dbReference>